<accession>Q1DEG7</accession>
<organism evidence="1 3">
    <name type="scientific">Myxococcus xanthus (strain DK1622)</name>
    <dbReference type="NCBI Taxonomy" id="246197"/>
    <lineage>
        <taxon>Bacteria</taxon>
        <taxon>Pseudomonadati</taxon>
        <taxon>Myxococcota</taxon>
        <taxon>Myxococcia</taxon>
        <taxon>Myxococcales</taxon>
        <taxon>Cystobacterineae</taxon>
        <taxon>Myxococcaceae</taxon>
        <taxon>Myxococcus</taxon>
    </lineage>
</organism>
<evidence type="ECO:0000313" key="2">
    <source>
        <dbReference type="EMBL" id="QLH55573.1"/>
    </source>
</evidence>
<evidence type="ECO:0000313" key="1">
    <source>
        <dbReference type="EMBL" id="ABF91207.1"/>
    </source>
</evidence>
<dbReference type="STRING" id="246197.MXAN_0688"/>
<protein>
    <submittedName>
        <fullName evidence="1">Uncharacterized protein</fullName>
    </submittedName>
</protein>
<dbReference type="EnsemblBacteria" id="ABF91207">
    <property type="protein sequence ID" value="ABF91207"/>
    <property type="gene ID" value="MXAN_0688"/>
</dbReference>
<keyword evidence="3" id="KW-1185">Reference proteome</keyword>
<name>Q1DEG7_MYXXD</name>
<dbReference type="KEGG" id="mxa:MXAN_0688"/>
<dbReference type="AlphaFoldDB" id="Q1DEG7"/>
<dbReference type="Proteomes" id="UP000002402">
    <property type="component" value="Chromosome"/>
</dbReference>
<dbReference type="EMBL" id="CP000113">
    <property type="protein sequence ID" value="ABF91207.1"/>
    <property type="molecule type" value="Genomic_DNA"/>
</dbReference>
<dbReference type="HOGENOM" id="CLU_3397536_0_0_7"/>
<evidence type="ECO:0000313" key="3">
    <source>
        <dbReference type="Proteomes" id="UP000002402"/>
    </source>
</evidence>
<gene>
    <name evidence="1" type="ordered locus">MXAN_0688</name>
</gene>
<sequence>MGRALTDVSLFDFFAERLGRCVHWRAGPSWR</sequence>
<proteinExistence type="predicted"/>
<reference evidence="2" key="2">
    <citation type="journal article" date="2020" name="ACS Chem. Biol.">
        <title>Biosynthesis of cittilins, unusual ribosomally synthesized and post-translationally modified peptides from Myxococcus xanthus.</title>
        <authorList>
            <person name="Hug J.J."/>
            <person name="Dastbaz J."/>
            <person name="Adam S."/>
            <person name="Revermann O."/>
            <person name="Koehnke J."/>
            <person name="Krug D."/>
            <person name="Muller R."/>
        </authorList>
    </citation>
    <scope>NUCLEOTIDE SEQUENCE</scope>
    <source>
        <strain evidence="2">DK 1622</strain>
    </source>
</reference>
<dbReference type="EMBL" id="MN731368">
    <property type="protein sequence ID" value="QLH55573.1"/>
    <property type="molecule type" value="Genomic_DNA"/>
</dbReference>
<reference evidence="1 3" key="1">
    <citation type="journal article" date="2006" name="Proc. Natl. Acad. Sci. U.S.A.">
        <title>Evolution of sensory complexity recorded in a myxobacterial genome.</title>
        <authorList>
            <person name="Goldman B.S."/>
            <person name="Nierman W.C."/>
            <person name="Kaiser D."/>
            <person name="Slater S.C."/>
            <person name="Durkin A.S."/>
            <person name="Eisen J.A."/>
            <person name="Ronning C.M."/>
            <person name="Barbazuk W.B."/>
            <person name="Blanchard M."/>
            <person name="Field C."/>
            <person name="Halling C."/>
            <person name="Hinkle G."/>
            <person name="Iartchuk O."/>
            <person name="Kim H.S."/>
            <person name="Mackenzie C."/>
            <person name="Madupu R."/>
            <person name="Miller N."/>
            <person name="Shvartsbeyn A."/>
            <person name="Sullivan S.A."/>
            <person name="Vaudin M."/>
            <person name="Wiegand R."/>
            <person name="Kaplan H.B."/>
        </authorList>
    </citation>
    <scope>NUCLEOTIDE SEQUENCE [LARGE SCALE GENOMIC DNA]</scope>
    <source>
        <strain evidence="1">DK 1622</strain>
        <strain evidence="3">DK1622</strain>
    </source>
</reference>